<dbReference type="GO" id="GO:0005840">
    <property type="term" value="C:ribosome"/>
    <property type="evidence" value="ECO:0007669"/>
    <property type="project" value="UniProtKB-KW"/>
</dbReference>
<dbReference type="SUPFAM" id="SSF54686">
    <property type="entry name" value="Ribosomal protein L16p/L10e"/>
    <property type="match status" value="1"/>
</dbReference>
<dbReference type="InterPro" id="IPR000114">
    <property type="entry name" value="Ribosomal_uL16_bact-type"/>
</dbReference>
<dbReference type="PRINTS" id="PR00060">
    <property type="entry name" value="RIBOSOMALL16"/>
</dbReference>
<dbReference type="GO" id="GO:0019843">
    <property type="term" value="F:rRNA binding"/>
    <property type="evidence" value="ECO:0007669"/>
    <property type="project" value="InterPro"/>
</dbReference>
<dbReference type="CDD" id="cd01433">
    <property type="entry name" value="Ribosomal_L16_L10e"/>
    <property type="match status" value="1"/>
</dbReference>
<keyword evidence="3 4" id="KW-0687">Ribonucleoprotein</keyword>
<dbReference type="InterPro" id="IPR047873">
    <property type="entry name" value="Ribosomal_uL16"/>
</dbReference>
<dbReference type="GO" id="GO:0003735">
    <property type="term" value="F:structural constituent of ribosome"/>
    <property type="evidence" value="ECO:0007669"/>
    <property type="project" value="InterPro"/>
</dbReference>
<geneLocation type="mitochondrion" evidence="5"/>
<sequence length="135" mass="14830">MLLQPKKTKYKKIQKGKLSKFDFRSNKLRFGSIGLKAAKAGTISSRQIEAARQAIVRKLNRKGKLWIRVFPSIPITAKPIEVRMGKGKGALSHWGVKVSAGTVLFEICGISRNIAITAFKTGGGQITPVRTIILL</sequence>
<dbReference type="EMBL" id="KT874463">
    <property type="protein sequence ID" value="ALO71445.1"/>
    <property type="molecule type" value="Genomic_DNA"/>
</dbReference>
<dbReference type="InterPro" id="IPR016180">
    <property type="entry name" value="Ribosomal_uL16_dom"/>
</dbReference>
<evidence type="ECO:0000313" key="5">
    <source>
        <dbReference type="EMBL" id="ALO71445.1"/>
    </source>
</evidence>
<evidence type="ECO:0000256" key="2">
    <source>
        <dbReference type="ARBA" id="ARBA00022980"/>
    </source>
</evidence>
<dbReference type="InterPro" id="IPR020798">
    <property type="entry name" value="Ribosomal_uL16_CS"/>
</dbReference>
<name>A0A0S2M9U9_9STRA</name>
<evidence type="ECO:0000256" key="3">
    <source>
        <dbReference type="ARBA" id="ARBA00023274"/>
    </source>
</evidence>
<dbReference type="PANTHER" id="PTHR12220:SF13">
    <property type="entry name" value="LARGE RIBOSOMAL SUBUNIT PROTEIN UL16M"/>
    <property type="match status" value="1"/>
</dbReference>
<dbReference type="AlphaFoldDB" id="A0A0S2M9U9"/>
<accession>A0A0S2M9U9</accession>
<protein>
    <submittedName>
        <fullName evidence="5">Ribosomal protein L16</fullName>
    </submittedName>
</protein>
<dbReference type="Gene3D" id="3.90.1170.10">
    <property type="entry name" value="Ribosomal protein L10e/L16"/>
    <property type="match status" value="1"/>
</dbReference>
<evidence type="ECO:0000256" key="1">
    <source>
        <dbReference type="ARBA" id="ARBA00008931"/>
    </source>
</evidence>
<gene>
    <name evidence="5" type="primary">rpl16</name>
    <name evidence="5" type="ORF">Smar.m43</name>
</gene>
<dbReference type="GO" id="GO:0006412">
    <property type="term" value="P:translation"/>
    <property type="evidence" value="ECO:0007669"/>
    <property type="project" value="InterPro"/>
</dbReference>
<proteinExistence type="inferred from homology"/>
<dbReference type="PANTHER" id="PTHR12220">
    <property type="entry name" value="50S/60S RIBOSOMAL PROTEIN L16"/>
    <property type="match status" value="1"/>
</dbReference>
<dbReference type="PROSITE" id="PS00701">
    <property type="entry name" value="RIBOSOMAL_L16_2"/>
    <property type="match status" value="1"/>
</dbReference>
<evidence type="ECO:0000256" key="4">
    <source>
        <dbReference type="RuleBase" id="RU004413"/>
    </source>
</evidence>
<keyword evidence="5" id="KW-0496">Mitochondrion</keyword>
<dbReference type="GeneID" id="26379825"/>
<dbReference type="RefSeq" id="YP_009186121.1">
    <property type="nucleotide sequence ID" value="NC_028615.1"/>
</dbReference>
<dbReference type="InterPro" id="IPR036920">
    <property type="entry name" value="Ribosomal_uL16_sf"/>
</dbReference>
<dbReference type="GO" id="GO:1990904">
    <property type="term" value="C:ribonucleoprotein complex"/>
    <property type="evidence" value="ECO:0007669"/>
    <property type="project" value="UniProtKB-KW"/>
</dbReference>
<reference evidence="5" key="1">
    <citation type="submission" date="2015-10" db="EMBL/GenBank/DDBJ databases">
        <title>Complete mitochondrial genome of Skeletonema marinoi (Mediophyceae, Bacillariophyta).</title>
        <authorList>
            <person name="An S.M."/>
            <person name="Yang E.C."/>
        </authorList>
    </citation>
    <scope>NUCLEOTIDE SEQUENCE</scope>
</reference>
<comment type="similarity">
    <text evidence="1 4">Belongs to the universal ribosomal protein uL16 family.</text>
</comment>
<keyword evidence="2 4" id="KW-0689">Ribosomal protein</keyword>
<organism evidence="5">
    <name type="scientific">Skeletonema marinoi</name>
    <dbReference type="NCBI Taxonomy" id="267567"/>
    <lineage>
        <taxon>Eukaryota</taxon>
        <taxon>Sar</taxon>
        <taxon>Stramenopiles</taxon>
        <taxon>Ochrophyta</taxon>
        <taxon>Bacillariophyta</taxon>
        <taxon>Coscinodiscophyceae</taxon>
        <taxon>Thalassiosirophycidae</taxon>
        <taxon>Thalassiosirales</taxon>
        <taxon>Skeletonemataceae</taxon>
        <taxon>Skeletonema</taxon>
        <taxon>Skeletonema marinoi-dohrnii complex</taxon>
    </lineage>
</organism>
<dbReference type="NCBIfam" id="TIGR01164">
    <property type="entry name" value="rplP_bact"/>
    <property type="match status" value="1"/>
</dbReference>
<dbReference type="Pfam" id="PF00252">
    <property type="entry name" value="Ribosomal_L16"/>
    <property type="match status" value="1"/>
</dbReference>